<keyword evidence="9" id="KW-1185">Reference proteome</keyword>
<dbReference type="PANTHER" id="PTHR33884:SF3">
    <property type="entry name" value="UPF0410 PROTEIN YMGE"/>
    <property type="match status" value="1"/>
</dbReference>
<evidence type="ECO:0000256" key="2">
    <source>
        <dbReference type="ARBA" id="ARBA00011006"/>
    </source>
</evidence>
<evidence type="ECO:0000313" key="8">
    <source>
        <dbReference type="EMBL" id="MDQ0359405.1"/>
    </source>
</evidence>
<dbReference type="InterPro" id="IPR007341">
    <property type="entry name" value="Transgly_assoc"/>
</dbReference>
<dbReference type="Proteomes" id="UP001230220">
    <property type="component" value="Unassembled WGS sequence"/>
</dbReference>
<evidence type="ECO:0000256" key="5">
    <source>
        <dbReference type="ARBA" id="ARBA00022989"/>
    </source>
</evidence>
<evidence type="ECO:0000313" key="9">
    <source>
        <dbReference type="Proteomes" id="UP001230220"/>
    </source>
</evidence>
<reference evidence="8 9" key="1">
    <citation type="submission" date="2023-07" db="EMBL/GenBank/DDBJ databases">
        <title>Genomic Encyclopedia of Type Strains, Phase IV (KMG-IV): sequencing the most valuable type-strain genomes for metagenomic binning, comparative biology and taxonomic classification.</title>
        <authorList>
            <person name="Goeker M."/>
        </authorList>
    </citation>
    <scope>NUCLEOTIDE SEQUENCE [LARGE SCALE GENOMIC DNA]</scope>
    <source>
        <strain evidence="8 9">DSM 16784</strain>
    </source>
</reference>
<dbReference type="Pfam" id="PF04226">
    <property type="entry name" value="Transgly_assoc"/>
    <property type="match status" value="1"/>
</dbReference>
<evidence type="ECO:0000256" key="4">
    <source>
        <dbReference type="ARBA" id="ARBA00022692"/>
    </source>
</evidence>
<gene>
    <name evidence="8" type="ORF">J2S15_000136</name>
</gene>
<name>A0ABU0DYM4_9FIRM</name>
<sequence length="84" mass="8603">MFSFIWSLIVGGIIGAIAGAIVGKGNPAGIIGNIIFGFLGSWVGTSLFGNFGPLIGGFAILPALIGAVITIAVYSFFFRQSAHN</sequence>
<keyword evidence="6 7" id="KW-0472">Membrane</keyword>
<feature type="transmembrane region" description="Helical" evidence="7">
    <location>
        <begin position="30"/>
        <end position="48"/>
    </location>
</feature>
<evidence type="ECO:0000256" key="7">
    <source>
        <dbReference type="SAM" id="Phobius"/>
    </source>
</evidence>
<organism evidence="8 9">
    <name type="scientific">Breznakia pachnodae</name>
    <dbReference type="NCBI Taxonomy" id="265178"/>
    <lineage>
        <taxon>Bacteria</taxon>
        <taxon>Bacillati</taxon>
        <taxon>Bacillota</taxon>
        <taxon>Erysipelotrichia</taxon>
        <taxon>Erysipelotrichales</taxon>
        <taxon>Erysipelotrichaceae</taxon>
        <taxon>Breznakia</taxon>
    </lineage>
</organism>
<keyword evidence="3" id="KW-1003">Cell membrane</keyword>
<keyword evidence="5 7" id="KW-1133">Transmembrane helix</keyword>
<feature type="transmembrane region" description="Helical" evidence="7">
    <location>
        <begin position="54"/>
        <end position="78"/>
    </location>
</feature>
<evidence type="ECO:0000256" key="3">
    <source>
        <dbReference type="ARBA" id="ARBA00022475"/>
    </source>
</evidence>
<protein>
    <submittedName>
        <fullName evidence="8">Membrane protein YeaQ/YmgE (Transglycosylase-associated protein family)</fullName>
    </submittedName>
</protein>
<evidence type="ECO:0000256" key="6">
    <source>
        <dbReference type="ARBA" id="ARBA00023136"/>
    </source>
</evidence>
<keyword evidence="4 7" id="KW-0812">Transmembrane</keyword>
<accession>A0ABU0DYM4</accession>
<dbReference type="PANTHER" id="PTHR33884">
    <property type="entry name" value="UPF0410 PROTEIN YMGE"/>
    <property type="match status" value="1"/>
</dbReference>
<comment type="subcellular location">
    <subcellularLocation>
        <location evidence="1">Cell membrane</location>
        <topology evidence="1">Multi-pass membrane protein</topology>
    </subcellularLocation>
</comment>
<evidence type="ECO:0000256" key="1">
    <source>
        <dbReference type="ARBA" id="ARBA00004651"/>
    </source>
</evidence>
<dbReference type="RefSeq" id="WP_307404487.1">
    <property type="nucleotide sequence ID" value="NZ_JAUSUR010000001.1"/>
</dbReference>
<comment type="similarity">
    <text evidence="2">Belongs to the UPF0410 family.</text>
</comment>
<feature type="transmembrane region" description="Helical" evidence="7">
    <location>
        <begin position="6"/>
        <end position="23"/>
    </location>
</feature>
<comment type="caution">
    <text evidence="8">The sequence shown here is derived from an EMBL/GenBank/DDBJ whole genome shotgun (WGS) entry which is preliminary data.</text>
</comment>
<dbReference type="EMBL" id="JAUSUR010000001">
    <property type="protein sequence ID" value="MDQ0359405.1"/>
    <property type="molecule type" value="Genomic_DNA"/>
</dbReference>
<proteinExistence type="inferred from homology"/>